<dbReference type="InterPro" id="IPR003615">
    <property type="entry name" value="HNH_nuc"/>
</dbReference>
<dbReference type="AlphaFoldDB" id="A0A1L2ZPS6"/>
<dbReference type="KEGG" id="nae:BHE16_09575"/>
<organism evidence="2 3">
    <name type="scientific">Neomicrococcus aestuarii</name>
    <dbReference type="NCBI Taxonomy" id="556325"/>
    <lineage>
        <taxon>Bacteria</taxon>
        <taxon>Bacillati</taxon>
        <taxon>Actinomycetota</taxon>
        <taxon>Actinomycetes</taxon>
        <taxon>Micrococcales</taxon>
        <taxon>Micrococcaceae</taxon>
        <taxon>Neomicrococcus</taxon>
    </lineage>
</organism>
<dbReference type="InterPro" id="IPR002711">
    <property type="entry name" value="HNH"/>
</dbReference>
<dbReference type="GO" id="GO:0004519">
    <property type="term" value="F:endonuclease activity"/>
    <property type="evidence" value="ECO:0007669"/>
    <property type="project" value="UniProtKB-KW"/>
</dbReference>
<keyword evidence="2" id="KW-0378">Hydrolase</keyword>
<dbReference type="STRING" id="556325.BHE16_09575"/>
<feature type="domain" description="HNH nuclease" evidence="1">
    <location>
        <begin position="11"/>
        <end position="61"/>
    </location>
</feature>
<keyword evidence="2" id="KW-0540">Nuclease</keyword>
<gene>
    <name evidence="2" type="ORF">BHE16_09575</name>
</gene>
<dbReference type="Pfam" id="PF01844">
    <property type="entry name" value="HNH"/>
    <property type="match status" value="1"/>
</dbReference>
<sequence>MAGVDNDLTPAQWAEVRDAWGGCAYCQATDVAVQRDCIQPISRGGRYTFENVVPACASCNASKHNGEVTAWLRRKKLNERAFLFRHATILSTLRPEEDENQRP</sequence>
<dbReference type="EMBL" id="CP018135">
    <property type="protein sequence ID" value="APF41196.1"/>
    <property type="molecule type" value="Genomic_DNA"/>
</dbReference>
<accession>A0A1L2ZPS6</accession>
<reference evidence="2 3" key="1">
    <citation type="submission" date="2016-11" db="EMBL/GenBank/DDBJ databases">
        <title>Genome sequencing of Zhihengliuella aestuarii B18 antagonistic to Plasmodiophora brassicae.</title>
        <authorList>
            <person name="Luo Y."/>
        </authorList>
    </citation>
    <scope>NUCLEOTIDE SEQUENCE [LARGE SCALE GENOMIC DNA]</scope>
    <source>
        <strain evidence="2 3">B18</strain>
    </source>
</reference>
<dbReference type="Proteomes" id="UP000183530">
    <property type="component" value="Chromosome"/>
</dbReference>
<dbReference type="SMART" id="SM00507">
    <property type="entry name" value="HNHc"/>
    <property type="match status" value="1"/>
</dbReference>
<dbReference type="Gene3D" id="1.10.30.50">
    <property type="match status" value="1"/>
</dbReference>
<evidence type="ECO:0000313" key="3">
    <source>
        <dbReference type="Proteomes" id="UP000183530"/>
    </source>
</evidence>
<evidence type="ECO:0000259" key="1">
    <source>
        <dbReference type="SMART" id="SM00507"/>
    </source>
</evidence>
<dbReference type="CDD" id="cd00085">
    <property type="entry name" value="HNHc"/>
    <property type="match status" value="1"/>
</dbReference>
<protein>
    <submittedName>
        <fullName evidence="2">Endonuclease</fullName>
    </submittedName>
</protein>
<keyword evidence="3" id="KW-1185">Reference proteome</keyword>
<dbReference type="GO" id="GO:0003676">
    <property type="term" value="F:nucleic acid binding"/>
    <property type="evidence" value="ECO:0007669"/>
    <property type="project" value="InterPro"/>
</dbReference>
<dbReference type="GO" id="GO:0008270">
    <property type="term" value="F:zinc ion binding"/>
    <property type="evidence" value="ECO:0007669"/>
    <property type="project" value="InterPro"/>
</dbReference>
<keyword evidence="2" id="KW-0255">Endonuclease</keyword>
<proteinExistence type="predicted"/>
<name>A0A1L2ZPS6_9MICC</name>
<evidence type="ECO:0000313" key="2">
    <source>
        <dbReference type="EMBL" id="APF41196.1"/>
    </source>
</evidence>
<dbReference type="RefSeq" id="WP_232318001.1">
    <property type="nucleotide sequence ID" value="NZ_CP018135.1"/>
</dbReference>